<keyword evidence="3" id="KW-1185">Reference proteome</keyword>
<dbReference type="Gene3D" id="3.40.640.10">
    <property type="entry name" value="Type I PLP-dependent aspartate aminotransferase-like (Major domain)"/>
    <property type="match status" value="1"/>
</dbReference>
<organism evidence="2 3">
    <name type="scientific">Calothrix parietina FACHB-288</name>
    <dbReference type="NCBI Taxonomy" id="2692896"/>
    <lineage>
        <taxon>Bacteria</taxon>
        <taxon>Bacillati</taxon>
        <taxon>Cyanobacteriota</taxon>
        <taxon>Cyanophyceae</taxon>
        <taxon>Nostocales</taxon>
        <taxon>Calotrichaceae</taxon>
        <taxon>Calothrix</taxon>
    </lineage>
</organism>
<keyword evidence="2" id="KW-0808">Transferase</keyword>
<dbReference type="Gene3D" id="3.90.1150.10">
    <property type="entry name" value="Aspartate Aminotransferase, domain 1"/>
    <property type="match status" value="1"/>
</dbReference>
<dbReference type="RefSeq" id="WP_190547002.1">
    <property type="nucleotide sequence ID" value="NZ_CAWPNO010000110.1"/>
</dbReference>
<name>A0ABR8AJ57_9CYAN</name>
<dbReference type="GO" id="GO:0008483">
    <property type="term" value="F:transaminase activity"/>
    <property type="evidence" value="ECO:0007669"/>
    <property type="project" value="UniProtKB-KW"/>
</dbReference>
<evidence type="ECO:0000313" key="3">
    <source>
        <dbReference type="Proteomes" id="UP000658514"/>
    </source>
</evidence>
<keyword evidence="2" id="KW-0032">Aminotransferase</keyword>
<dbReference type="SUPFAM" id="SSF53383">
    <property type="entry name" value="PLP-dependent transferases"/>
    <property type="match status" value="1"/>
</dbReference>
<dbReference type="PANTHER" id="PTHR30244">
    <property type="entry name" value="TRANSAMINASE"/>
    <property type="match status" value="1"/>
</dbReference>
<protein>
    <submittedName>
        <fullName evidence="2">DegT/DnrJ/EryC1/StrS aminotransferase family protein</fullName>
    </submittedName>
</protein>
<comment type="similarity">
    <text evidence="1">Belongs to the DegT/DnrJ/EryC1 family.</text>
</comment>
<sequence>MRNFGTHPKNRLYTNLNSYLLYLGYVLGGRFQQERKDIELFEKALCERFGAKHAICVYQCRVGIYLAVKALIKPGQEVILSPYTIADVVNMVIFAGGRPVFADVDRQSCNISPGEVERLINQNTGAVLITHLHGLAAEAHRIKEICDRFHIPIIEDCAQSFGAYEQGKAVATIGDVGVFSFEMHKNLTTWLGGAVITNRTDLVEKFRTEIESFIYPPLPRITGKVKSGLIQDIASLPGIFQLFTYPILRYSYLKQIKVVNEAVRRKPQESQPATHLPDVYKSRYTTFQARLGLSQLKHINRHIKKRIDNALIYYEGLKDIDELILPPLRTDGSHTYLWFPVQYSRRDELLRFMYNRHRDIAAGHFTSTANAPQYQEFYRDCPNSKKVEQELLYLPTYPRYPQREIEKNIQVIREYFNQKV</sequence>
<dbReference type="InterPro" id="IPR000653">
    <property type="entry name" value="DegT/StrS_aminotransferase"/>
</dbReference>
<dbReference type="EMBL" id="JACJQH010000073">
    <property type="protein sequence ID" value="MBD2199993.1"/>
    <property type="molecule type" value="Genomic_DNA"/>
</dbReference>
<dbReference type="InterPro" id="IPR015424">
    <property type="entry name" value="PyrdxlP-dep_Trfase"/>
</dbReference>
<dbReference type="PIRSF" id="PIRSF000390">
    <property type="entry name" value="PLP_StrS"/>
    <property type="match status" value="1"/>
</dbReference>
<proteinExistence type="inferred from homology"/>
<dbReference type="Pfam" id="PF01041">
    <property type="entry name" value="DegT_DnrJ_EryC1"/>
    <property type="match status" value="2"/>
</dbReference>
<dbReference type="InterPro" id="IPR015421">
    <property type="entry name" value="PyrdxlP-dep_Trfase_major"/>
</dbReference>
<dbReference type="PANTHER" id="PTHR30244:SF34">
    <property type="entry name" value="DTDP-4-AMINO-4,6-DIDEOXYGALACTOSE TRANSAMINASE"/>
    <property type="match status" value="1"/>
</dbReference>
<dbReference type="Proteomes" id="UP000658514">
    <property type="component" value="Unassembled WGS sequence"/>
</dbReference>
<comment type="caution">
    <text evidence="2">The sequence shown here is derived from an EMBL/GenBank/DDBJ whole genome shotgun (WGS) entry which is preliminary data.</text>
</comment>
<dbReference type="InterPro" id="IPR015422">
    <property type="entry name" value="PyrdxlP-dep_Trfase_small"/>
</dbReference>
<gene>
    <name evidence="2" type="ORF">H6G24_31755</name>
</gene>
<reference evidence="2 3" key="1">
    <citation type="journal article" date="2020" name="ISME J.">
        <title>Comparative genomics reveals insights into cyanobacterial evolution and habitat adaptation.</title>
        <authorList>
            <person name="Chen M.Y."/>
            <person name="Teng W.K."/>
            <person name="Zhao L."/>
            <person name="Hu C.X."/>
            <person name="Zhou Y.K."/>
            <person name="Han B.P."/>
            <person name="Song L.R."/>
            <person name="Shu W.S."/>
        </authorList>
    </citation>
    <scope>NUCLEOTIDE SEQUENCE [LARGE SCALE GENOMIC DNA]</scope>
    <source>
        <strain evidence="2 3">FACHB-288</strain>
    </source>
</reference>
<accession>A0ABR8AJ57</accession>
<keyword evidence="1" id="KW-0663">Pyridoxal phosphate</keyword>
<evidence type="ECO:0000256" key="1">
    <source>
        <dbReference type="RuleBase" id="RU004508"/>
    </source>
</evidence>
<evidence type="ECO:0000313" key="2">
    <source>
        <dbReference type="EMBL" id="MBD2199993.1"/>
    </source>
</evidence>